<accession>A0A1Y3BJJ9</accession>
<feature type="transmembrane region" description="Helical" evidence="1">
    <location>
        <begin position="85"/>
        <end position="103"/>
    </location>
</feature>
<protein>
    <submittedName>
        <fullName evidence="2">Uncharacterized protein</fullName>
    </submittedName>
</protein>
<name>A0A1Y3BJJ9_EURMA</name>
<organism evidence="2 3">
    <name type="scientific">Euroglyphus maynei</name>
    <name type="common">Mayne's house dust mite</name>
    <dbReference type="NCBI Taxonomy" id="6958"/>
    <lineage>
        <taxon>Eukaryota</taxon>
        <taxon>Metazoa</taxon>
        <taxon>Ecdysozoa</taxon>
        <taxon>Arthropoda</taxon>
        <taxon>Chelicerata</taxon>
        <taxon>Arachnida</taxon>
        <taxon>Acari</taxon>
        <taxon>Acariformes</taxon>
        <taxon>Sarcoptiformes</taxon>
        <taxon>Astigmata</taxon>
        <taxon>Psoroptidia</taxon>
        <taxon>Analgoidea</taxon>
        <taxon>Pyroglyphidae</taxon>
        <taxon>Pyroglyphinae</taxon>
        <taxon>Euroglyphus</taxon>
    </lineage>
</organism>
<dbReference type="Proteomes" id="UP000194236">
    <property type="component" value="Unassembled WGS sequence"/>
</dbReference>
<evidence type="ECO:0000256" key="1">
    <source>
        <dbReference type="SAM" id="Phobius"/>
    </source>
</evidence>
<keyword evidence="1" id="KW-1133">Transmembrane helix</keyword>
<reference evidence="2 3" key="1">
    <citation type="submission" date="2017-03" db="EMBL/GenBank/DDBJ databases">
        <title>Genome Survey of Euroglyphus maynei.</title>
        <authorList>
            <person name="Arlian L.G."/>
            <person name="Morgan M.S."/>
            <person name="Rider S.D."/>
        </authorList>
    </citation>
    <scope>NUCLEOTIDE SEQUENCE [LARGE SCALE GENOMIC DNA]</scope>
    <source>
        <strain evidence="2">Arlian Lab</strain>
        <tissue evidence="2">Whole body</tissue>
    </source>
</reference>
<dbReference type="OrthoDB" id="66620at2759"/>
<sequence length="145" mass="16796">MANVITFIAAIVLITFAGYLIPVQEYGNTWLRSLTEISFVKQSYQLTLVTWYGLGRCAKTNRTRSFVLEQMNLMGELFDGYERNLLIISIQYTLFFFLFWLIVTNSVSFTVKSSHVGQQTNLDAQNDDDPSQMTEWDEEKIQKIL</sequence>
<comment type="caution">
    <text evidence="2">The sequence shown here is derived from an EMBL/GenBank/DDBJ whole genome shotgun (WGS) entry which is preliminary data.</text>
</comment>
<keyword evidence="1" id="KW-0472">Membrane</keyword>
<proteinExistence type="predicted"/>
<gene>
    <name evidence="2" type="ORF">BLA29_012666</name>
</gene>
<keyword evidence="3" id="KW-1185">Reference proteome</keyword>
<evidence type="ECO:0000313" key="2">
    <source>
        <dbReference type="EMBL" id="OTF79776.1"/>
    </source>
</evidence>
<dbReference type="AlphaFoldDB" id="A0A1Y3BJJ9"/>
<keyword evidence="1" id="KW-0812">Transmembrane</keyword>
<dbReference type="EMBL" id="MUJZ01021440">
    <property type="protein sequence ID" value="OTF79776.1"/>
    <property type="molecule type" value="Genomic_DNA"/>
</dbReference>
<evidence type="ECO:0000313" key="3">
    <source>
        <dbReference type="Proteomes" id="UP000194236"/>
    </source>
</evidence>